<feature type="transmembrane region" description="Helical" evidence="1">
    <location>
        <begin position="46"/>
        <end position="67"/>
    </location>
</feature>
<sequence length="135" mass="15590">MTKPNSKILSSKRWSVFRGPEYISGEDRSLNNLSYRSSRPSHSSSIHFAALSAFIFFFHAYFTFYIPDVRGSYSREKIARMSRERVTRPAIFCDESVDKNCADSATGLDSLHFNARTTESRHLFRSILPRVKKKI</sequence>
<gene>
    <name evidence="2" type="ORF">PUN28_004888</name>
</gene>
<reference evidence="2 3" key="1">
    <citation type="submission" date="2023-03" db="EMBL/GenBank/DDBJ databases">
        <title>High recombination rates correlate with genetic variation in Cardiocondyla obscurior ants.</title>
        <authorList>
            <person name="Errbii M."/>
        </authorList>
    </citation>
    <scope>NUCLEOTIDE SEQUENCE [LARGE SCALE GENOMIC DNA]</scope>
    <source>
        <strain evidence="2">Alpha-2009</strain>
        <tissue evidence="2">Whole body</tissue>
    </source>
</reference>
<proteinExistence type="predicted"/>
<keyword evidence="3" id="KW-1185">Reference proteome</keyword>
<protein>
    <recommendedName>
        <fullName evidence="4">Transmembrane protein</fullName>
    </recommendedName>
</protein>
<comment type="caution">
    <text evidence="2">The sequence shown here is derived from an EMBL/GenBank/DDBJ whole genome shotgun (WGS) entry which is preliminary data.</text>
</comment>
<evidence type="ECO:0000313" key="2">
    <source>
        <dbReference type="EMBL" id="KAL0126078.1"/>
    </source>
</evidence>
<keyword evidence="1" id="KW-0472">Membrane</keyword>
<keyword evidence="1" id="KW-1133">Transmembrane helix</keyword>
<evidence type="ECO:0008006" key="4">
    <source>
        <dbReference type="Google" id="ProtNLM"/>
    </source>
</evidence>
<dbReference type="AlphaFoldDB" id="A0AAW2GES9"/>
<organism evidence="2 3">
    <name type="scientific">Cardiocondyla obscurior</name>
    <dbReference type="NCBI Taxonomy" id="286306"/>
    <lineage>
        <taxon>Eukaryota</taxon>
        <taxon>Metazoa</taxon>
        <taxon>Ecdysozoa</taxon>
        <taxon>Arthropoda</taxon>
        <taxon>Hexapoda</taxon>
        <taxon>Insecta</taxon>
        <taxon>Pterygota</taxon>
        <taxon>Neoptera</taxon>
        <taxon>Endopterygota</taxon>
        <taxon>Hymenoptera</taxon>
        <taxon>Apocrita</taxon>
        <taxon>Aculeata</taxon>
        <taxon>Formicoidea</taxon>
        <taxon>Formicidae</taxon>
        <taxon>Myrmicinae</taxon>
        <taxon>Cardiocondyla</taxon>
    </lineage>
</organism>
<name>A0AAW2GES9_9HYME</name>
<accession>A0AAW2GES9</accession>
<dbReference type="Proteomes" id="UP001430953">
    <property type="component" value="Unassembled WGS sequence"/>
</dbReference>
<dbReference type="EMBL" id="JADYXP020000004">
    <property type="protein sequence ID" value="KAL0126078.1"/>
    <property type="molecule type" value="Genomic_DNA"/>
</dbReference>
<evidence type="ECO:0000256" key="1">
    <source>
        <dbReference type="SAM" id="Phobius"/>
    </source>
</evidence>
<keyword evidence="1" id="KW-0812">Transmembrane</keyword>
<evidence type="ECO:0000313" key="3">
    <source>
        <dbReference type="Proteomes" id="UP001430953"/>
    </source>
</evidence>